<feature type="transmembrane region" description="Helical" evidence="6">
    <location>
        <begin position="295"/>
        <end position="314"/>
    </location>
</feature>
<feature type="transmembrane region" description="Helical" evidence="6">
    <location>
        <begin position="210"/>
        <end position="231"/>
    </location>
</feature>
<dbReference type="InterPro" id="IPR002797">
    <property type="entry name" value="Polysacc_synth"/>
</dbReference>
<keyword evidence="8" id="KW-1185">Reference proteome</keyword>
<keyword evidence="4 6" id="KW-1133">Transmembrane helix</keyword>
<dbReference type="Pfam" id="PF01943">
    <property type="entry name" value="Polysacc_synt"/>
    <property type="match status" value="1"/>
</dbReference>
<dbReference type="PANTHER" id="PTHR30250">
    <property type="entry name" value="PST FAMILY PREDICTED COLANIC ACID TRANSPORTER"/>
    <property type="match status" value="1"/>
</dbReference>
<comment type="caution">
    <text evidence="7">The sequence shown here is derived from an EMBL/GenBank/DDBJ whole genome shotgun (WGS) entry which is preliminary data.</text>
</comment>
<feature type="transmembrane region" description="Helical" evidence="6">
    <location>
        <begin position="367"/>
        <end position="389"/>
    </location>
</feature>
<feature type="transmembrane region" description="Helical" evidence="6">
    <location>
        <begin position="111"/>
        <end position="132"/>
    </location>
</feature>
<feature type="transmembrane region" description="Helical" evidence="6">
    <location>
        <begin position="152"/>
        <end position="174"/>
    </location>
</feature>
<evidence type="ECO:0000256" key="4">
    <source>
        <dbReference type="ARBA" id="ARBA00022989"/>
    </source>
</evidence>
<evidence type="ECO:0000256" key="1">
    <source>
        <dbReference type="ARBA" id="ARBA00004651"/>
    </source>
</evidence>
<feature type="transmembrane region" description="Helical" evidence="6">
    <location>
        <begin position="259"/>
        <end position="283"/>
    </location>
</feature>
<protein>
    <submittedName>
        <fullName evidence="7">Lipopolysaccharide biosynthesis protein</fullName>
    </submittedName>
</protein>
<evidence type="ECO:0000256" key="3">
    <source>
        <dbReference type="ARBA" id="ARBA00022692"/>
    </source>
</evidence>
<feature type="transmembrane region" description="Helical" evidence="6">
    <location>
        <begin position="186"/>
        <end position="204"/>
    </location>
</feature>
<comment type="subcellular location">
    <subcellularLocation>
        <location evidence="1">Cell membrane</location>
        <topology evidence="1">Multi-pass membrane protein</topology>
    </subcellularLocation>
</comment>
<evidence type="ECO:0000313" key="8">
    <source>
        <dbReference type="Proteomes" id="UP001519667"/>
    </source>
</evidence>
<accession>A0ABS5XHF8</accession>
<dbReference type="PANTHER" id="PTHR30250:SF26">
    <property type="entry name" value="PSMA PROTEIN"/>
    <property type="match status" value="1"/>
</dbReference>
<dbReference type="InterPro" id="IPR050833">
    <property type="entry name" value="Poly_Biosynth_Transport"/>
</dbReference>
<feature type="transmembrane region" description="Helical" evidence="6">
    <location>
        <begin position="335"/>
        <end position="355"/>
    </location>
</feature>
<name>A0ABS5XHF8_9GAMM</name>
<evidence type="ECO:0000256" key="2">
    <source>
        <dbReference type="ARBA" id="ARBA00022475"/>
    </source>
</evidence>
<evidence type="ECO:0000256" key="6">
    <source>
        <dbReference type="SAM" id="Phobius"/>
    </source>
</evidence>
<proteinExistence type="predicted"/>
<gene>
    <name evidence="7" type="ORF">J7302_06440</name>
</gene>
<evidence type="ECO:0000256" key="5">
    <source>
        <dbReference type="ARBA" id="ARBA00023136"/>
    </source>
</evidence>
<dbReference type="Proteomes" id="UP001519667">
    <property type="component" value="Unassembled WGS sequence"/>
</dbReference>
<feature type="transmembrane region" description="Helical" evidence="6">
    <location>
        <begin position="67"/>
        <end position="90"/>
    </location>
</feature>
<sequence>MNKGAEKQGEGKIIDNFLLRLPTINERDARLIKSAAFSLLSKSVGIIVAIITIPLTSGYLSKELFGLWMLITGVLATLTFVDLGIGIGLQNGISKSLGLNTPKIAINYIKSAYTTITITTLGIATLTSLLLYTAGLDGVIKATEILDTDTRLALVLGCYLYLAGIPASLIHRILNGYQENHTTNILIIYGSLLSLTGIYTSVALDLGFPGILLSFIASPIIVNIIYSLYFFSKKNAFETTGNIERSIVQKLLKDGGWSLLAQALFAIKTNSPPIIIGVVSGVISVGEYGVTQKVVSVFGLMVAVALQPLWSAYGEAYHRKDKQWIIKTLKRSTSLVLLITVPAFVFLIIFAQDIIEHWLKSPPPQIGLVGSLSLWVIISNLNVCFAMFLNGIGAFRRQSMISLLFISASIVTSYYSGLTWGDTGAVIGFILLAELARMPFLANEVRREIRGMTG</sequence>
<dbReference type="RefSeq" id="WP_215371971.1">
    <property type="nucleotide sequence ID" value="NZ_JAGTIS010000002.1"/>
</dbReference>
<keyword evidence="3 6" id="KW-0812">Transmembrane</keyword>
<organism evidence="7 8">
    <name type="scientific">Metapseudomonas boanensis</name>
    <dbReference type="NCBI Taxonomy" id="2822138"/>
    <lineage>
        <taxon>Bacteria</taxon>
        <taxon>Pseudomonadati</taxon>
        <taxon>Pseudomonadota</taxon>
        <taxon>Gammaproteobacteria</taxon>
        <taxon>Pseudomonadales</taxon>
        <taxon>Pseudomonadaceae</taxon>
        <taxon>Metapseudomonas</taxon>
    </lineage>
</organism>
<evidence type="ECO:0000313" key="7">
    <source>
        <dbReference type="EMBL" id="MBT8765767.1"/>
    </source>
</evidence>
<feature type="transmembrane region" description="Helical" evidence="6">
    <location>
        <begin position="35"/>
        <end position="55"/>
    </location>
</feature>
<feature type="transmembrane region" description="Helical" evidence="6">
    <location>
        <begin position="401"/>
        <end position="418"/>
    </location>
</feature>
<keyword evidence="5 6" id="KW-0472">Membrane</keyword>
<reference evidence="7 8" key="1">
    <citation type="submission" date="2021-04" db="EMBL/GenBank/DDBJ databases">
        <title>Pseudomonas boanensis sp. nov., a bacterium isolated from river water used for household purposes in Boane District, Mozambique.</title>
        <authorList>
            <person name="Nicklasson M."/>
            <person name="Martin-Rodriguez A.J."/>
            <person name="Thorell K."/>
            <person name="Neves L."/>
            <person name="Mussagy A."/>
            <person name="Rydberg H.A."/>
            <person name="Hernroth B."/>
            <person name="Svensson-Stadler L."/>
            <person name="Sjoling A."/>
        </authorList>
    </citation>
    <scope>NUCLEOTIDE SEQUENCE [LARGE SCALE GENOMIC DNA]</scope>
    <source>
        <strain evidence="7 8">DB1</strain>
    </source>
</reference>
<dbReference type="EMBL" id="JAGTIS010000002">
    <property type="protein sequence ID" value="MBT8765767.1"/>
    <property type="molecule type" value="Genomic_DNA"/>
</dbReference>
<keyword evidence="2" id="KW-1003">Cell membrane</keyword>